<dbReference type="AlphaFoldDB" id="A0A3G6J976"/>
<feature type="transmembrane region" description="Helical" evidence="1">
    <location>
        <begin position="33"/>
        <end position="52"/>
    </location>
</feature>
<sequence>MDPITTSRHLRRKYYCIPRFLHRQAFPDEQGSATVATVGMIAVLVVTALLLLHAAHNRIVHHQLQVAADCAALSAATAPWWDADACAVAAQIATAHHATLVDCELDDGMNATVTVRSGGQLLKSRAGPAALATGQ</sequence>
<dbReference type="Pfam" id="PF13400">
    <property type="entry name" value="Tad"/>
    <property type="match status" value="1"/>
</dbReference>
<protein>
    <recommendedName>
        <fullName evidence="2">Putative Flp pilus-assembly TadG-like N-terminal domain-containing protein</fullName>
    </recommendedName>
</protein>
<dbReference type="NCBIfam" id="TIGR03816">
    <property type="entry name" value="tadE_like_DECH"/>
    <property type="match status" value="1"/>
</dbReference>
<keyword evidence="4" id="KW-1185">Reference proteome</keyword>
<dbReference type="RefSeq" id="WP_123930033.1">
    <property type="nucleotide sequence ID" value="NZ_CP033896.1"/>
</dbReference>
<organism evidence="3 4">
    <name type="scientific">Corynebacterium choanae</name>
    <dbReference type="NCBI Taxonomy" id="1862358"/>
    <lineage>
        <taxon>Bacteria</taxon>
        <taxon>Bacillati</taxon>
        <taxon>Actinomycetota</taxon>
        <taxon>Actinomycetes</taxon>
        <taxon>Mycobacteriales</taxon>
        <taxon>Corynebacteriaceae</taxon>
        <taxon>Corynebacterium</taxon>
    </lineage>
</organism>
<dbReference type="Proteomes" id="UP000269019">
    <property type="component" value="Chromosome"/>
</dbReference>
<evidence type="ECO:0000259" key="2">
    <source>
        <dbReference type="Pfam" id="PF13400"/>
    </source>
</evidence>
<reference evidence="3 4" key="1">
    <citation type="submission" date="2018-11" db="EMBL/GenBank/DDBJ databases">
        <authorList>
            <person name="Kleinhagauer T."/>
            <person name="Glaeser S.P."/>
            <person name="Spergser J."/>
            <person name="Ruckert C."/>
            <person name="Kaempfer P."/>
            <person name="Busse H.-J."/>
        </authorList>
    </citation>
    <scope>NUCLEOTIDE SEQUENCE [LARGE SCALE GENOMIC DNA]</scope>
    <source>
        <strain evidence="3 4">200CH</strain>
    </source>
</reference>
<dbReference type="InterPro" id="IPR028087">
    <property type="entry name" value="Tad_N"/>
</dbReference>
<feature type="domain" description="Putative Flp pilus-assembly TadG-like N-terminal" evidence="2">
    <location>
        <begin position="31"/>
        <end position="78"/>
    </location>
</feature>
<evidence type="ECO:0000256" key="1">
    <source>
        <dbReference type="SAM" id="Phobius"/>
    </source>
</evidence>
<accession>A0A3G6J976</accession>
<dbReference type="InterPro" id="IPR021202">
    <property type="entry name" value="Rv3654c-like"/>
</dbReference>
<name>A0A3G6J976_9CORY</name>
<dbReference type="KEGG" id="ccho:CCHOA_10840"/>
<evidence type="ECO:0000313" key="4">
    <source>
        <dbReference type="Proteomes" id="UP000269019"/>
    </source>
</evidence>
<dbReference type="EMBL" id="CP033896">
    <property type="protein sequence ID" value="AZA14546.1"/>
    <property type="molecule type" value="Genomic_DNA"/>
</dbReference>
<keyword evidence="1" id="KW-0812">Transmembrane</keyword>
<evidence type="ECO:0000313" key="3">
    <source>
        <dbReference type="EMBL" id="AZA14546.1"/>
    </source>
</evidence>
<keyword evidence="1" id="KW-0472">Membrane</keyword>
<gene>
    <name evidence="3" type="ORF">CCHOA_10840</name>
</gene>
<proteinExistence type="predicted"/>
<keyword evidence="1" id="KW-1133">Transmembrane helix</keyword>